<dbReference type="InterPro" id="IPR058840">
    <property type="entry name" value="AAA_SelU"/>
</dbReference>
<evidence type="ECO:0000313" key="3">
    <source>
        <dbReference type="EMBL" id="OWS68814.1"/>
    </source>
</evidence>
<dbReference type="Pfam" id="PF00581">
    <property type="entry name" value="Rhodanese"/>
    <property type="match status" value="1"/>
</dbReference>
<dbReference type="NCBIfam" id="NF008752">
    <property type="entry name" value="PRK11784.1-4"/>
    <property type="match status" value="1"/>
</dbReference>
<proteinExistence type="predicted"/>
<accession>A0A254PR76</accession>
<sequence length="356" mass="39819">MQPSNPHILKLDQFLSELDSFDLVIDVRSPAEFALDHIPGAVNFPVLSNDERAQIGTLYKQVSPFAAKKLGAALVSKNIAEHIENHLLELPREWRPLIYCWRGGERSGAFTHILNRIGWKAMQLESGYQGFRRTVIDGLEADANAFTFQVICGMTGSGKTRVLQEIGSLGAQILDLEGLAIHRGSVLGNEPNIDQPSQKGFETALWNALRKLDPSKPVFVESESKKVGGLHIPDALMEKIRNGACIELRSSTQTRVSWLIREYHHFLTGTDNFKDKLALLTTHYGKVQIAKWNEAIDAGNFPELVEELLVKHYDPSYQSSIVRNFPQYRIENFVQLENDSDEAFAQAAKAIVAKLA</sequence>
<dbReference type="PROSITE" id="PS50206">
    <property type="entry name" value="RHODANESE_3"/>
    <property type="match status" value="1"/>
</dbReference>
<reference evidence="3 4" key="1">
    <citation type="submission" date="2017-05" db="EMBL/GenBank/DDBJ databases">
        <title>Genome of Polynucleobacter sp. MWH-Feld-100.</title>
        <authorList>
            <person name="Hahn M.W."/>
        </authorList>
    </citation>
    <scope>NUCLEOTIDE SEQUENCE [LARGE SCALE GENOMIC DNA]</scope>
    <source>
        <strain evidence="3 4">MWH-Feld-100</strain>
    </source>
</reference>
<dbReference type="NCBIfam" id="NF008750">
    <property type="entry name" value="PRK11784.1-2"/>
    <property type="match status" value="1"/>
</dbReference>
<feature type="domain" description="Rhodanese" evidence="2">
    <location>
        <begin position="23"/>
        <end position="140"/>
    </location>
</feature>
<dbReference type="OrthoDB" id="9808735at2"/>
<keyword evidence="1" id="KW-0711">Selenium</keyword>
<dbReference type="Gene3D" id="3.40.250.10">
    <property type="entry name" value="Rhodanese-like domain"/>
    <property type="match status" value="1"/>
</dbReference>
<comment type="caution">
    <text evidence="3">The sequence shown here is derived from an EMBL/GenBank/DDBJ whole genome shotgun (WGS) entry which is preliminary data.</text>
</comment>
<dbReference type="GO" id="GO:0002098">
    <property type="term" value="P:tRNA wobble uridine modification"/>
    <property type="evidence" value="ECO:0007669"/>
    <property type="project" value="InterPro"/>
</dbReference>
<dbReference type="Pfam" id="PF26341">
    <property type="entry name" value="AAA_SelU"/>
    <property type="match status" value="1"/>
</dbReference>
<dbReference type="AlphaFoldDB" id="A0A254PR76"/>
<evidence type="ECO:0000313" key="4">
    <source>
        <dbReference type="Proteomes" id="UP000197528"/>
    </source>
</evidence>
<evidence type="ECO:0000256" key="1">
    <source>
        <dbReference type="ARBA" id="ARBA00023266"/>
    </source>
</evidence>
<dbReference type="InterPro" id="IPR017582">
    <property type="entry name" value="SelU"/>
</dbReference>
<protein>
    <submittedName>
        <fullName evidence="3">tRNA 2-selenouridine(34) synthase MnmH</fullName>
    </submittedName>
</protein>
<dbReference type="SUPFAM" id="SSF52821">
    <property type="entry name" value="Rhodanese/Cell cycle control phosphatase"/>
    <property type="match status" value="1"/>
</dbReference>
<dbReference type="Proteomes" id="UP000197528">
    <property type="component" value="Unassembled WGS sequence"/>
</dbReference>
<dbReference type="SMART" id="SM00450">
    <property type="entry name" value="RHOD"/>
    <property type="match status" value="1"/>
</dbReference>
<dbReference type="InterPro" id="IPR001763">
    <property type="entry name" value="Rhodanese-like_dom"/>
</dbReference>
<name>A0A254PR76_9BURK</name>
<organism evidence="3 4">
    <name type="scientific">Polynucleobacter campilacus</name>
    <dbReference type="NCBI Taxonomy" id="1743163"/>
    <lineage>
        <taxon>Bacteria</taxon>
        <taxon>Pseudomonadati</taxon>
        <taxon>Pseudomonadota</taxon>
        <taxon>Betaproteobacteria</taxon>
        <taxon>Burkholderiales</taxon>
        <taxon>Burkholderiaceae</taxon>
        <taxon>Polynucleobacter</taxon>
    </lineage>
</organism>
<dbReference type="PROSITE" id="PS00380">
    <property type="entry name" value="RHODANESE_1"/>
    <property type="match status" value="1"/>
</dbReference>
<dbReference type="InterPro" id="IPR001307">
    <property type="entry name" value="Thiosulphate_STrfase_CS"/>
</dbReference>
<dbReference type="InterPro" id="IPR036873">
    <property type="entry name" value="Rhodanese-like_dom_sf"/>
</dbReference>
<dbReference type="GO" id="GO:0004792">
    <property type="term" value="F:thiosulfate-cyanide sulfurtransferase activity"/>
    <property type="evidence" value="ECO:0007669"/>
    <property type="project" value="InterPro"/>
</dbReference>
<dbReference type="NCBIfam" id="TIGR03167">
    <property type="entry name" value="tRNA_sel_U_synt"/>
    <property type="match status" value="1"/>
</dbReference>
<keyword evidence="4" id="KW-1185">Reference proteome</keyword>
<dbReference type="RefSeq" id="WP_088526212.1">
    <property type="nucleotide sequence ID" value="NZ_NGUP01000006.1"/>
</dbReference>
<dbReference type="GO" id="GO:0043828">
    <property type="term" value="F:tRNA 2-selenouridine synthase activity"/>
    <property type="evidence" value="ECO:0007669"/>
    <property type="project" value="InterPro"/>
</dbReference>
<evidence type="ECO:0000259" key="2">
    <source>
        <dbReference type="PROSITE" id="PS50206"/>
    </source>
</evidence>
<dbReference type="PANTHER" id="PTHR30401">
    <property type="entry name" value="TRNA 2-SELENOURIDINE SYNTHASE"/>
    <property type="match status" value="1"/>
</dbReference>
<gene>
    <name evidence="3" type="ORF">CBI31_09705</name>
</gene>
<dbReference type="PANTHER" id="PTHR30401:SF0">
    <property type="entry name" value="TRNA 2-SELENOURIDINE SYNTHASE"/>
    <property type="match status" value="1"/>
</dbReference>
<dbReference type="EMBL" id="NGUP01000006">
    <property type="protein sequence ID" value="OWS68814.1"/>
    <property type="molecule type" value="Genomic_DNA"/>
</dbReference>